<dbReference type="GO" id="GO:0043041">
    <property type="term" value="P:amino acid activation for nonribosomal peptide biosynthetic process"/>
    <property type="evidence" value="ECO:0007669"/>
    <property type="project" value="TreeGrafter"/>
</dbReference>
<dbReference type="PROSITE" id="PS00455">
    <property type="entry name" value="AMP_BINDING"/>
    <property type="match status" value="2"/>
</dbReference>
<keyword evidence="7" id="KW-1185">Reference proteome</keyword>
<evidence type="ECO:0000256" key="2">
    <source>
        <dbReference type="ARBA" id="ARBA00006432"/>
    </source>
</evidence>
<dbReference type="FunFam" id="3.30.300.30:FF:000010">
    <property type="entry name" value="Enterobactin synthetase component F"/>
    <property type="match status" value="1"/>
</dbReference>
<feature type="domain" description="Carrier" evidence="5">
    <location>
        <begin position="657"/>
        <end position="732"/>
    </location>
</feature>
<dbReference type="GO" id="GO:0003824">
    <property type="term" value="F:catalytic activity"/>
    <property type="evidence" value="ECO:0007669"/>
    <property type="project" value="InterPro"/>
</dbReference>
<dbReference type="PROSITE" id="PS00012">
    <property type="entry name" value="PHOSPHOPANTETHEINE"/>
    <property type="match status" value="1"/>
</dbReference>
<reference evidence="6" key="1">
    <citation type="submission" date="2020-11" db="EMBL/GenBank/DDBJ databases">
        <title>Sequencing the genomes of 1000 actinobacteria strains.</title>
        <authorList>
            <person name="Klenk H.-P."/>
        </authorList>
    </citation>
    <scope>NUCLEOTIDE SEQUENCE</scope>
    <source>
        <strain evidence="6">DSM 43175</strain>
    </source>
</reference>
<evidence type="ECO:0000259" key="5">
    <source>
        <dbReference type="PROSITE" id="PS50075"/>
    </source>
</evidence>
<dbReference type="InterPro" id="IPR010071">
    <property type="entry name" value="AA_adenyl_dom"/>
</dbReference>
<dbReference type="GO" id="GO:0008610">
    <property type="term" value="P:lipid biosynthetic process"/>
    <property type="evidence" value="ECO:0007669"/>
    <property type="project" value="UniProtKB-ARBA"/>
</dbReference>
<dbReference type="Proteomes" id="UP000614047">
    <property type="component" value="Unassembled WGS sequence"/>
</dbReference>
<dbReference type="InterPro" id="IPR045851">
    <property type="entry name" value="AMP-bd_C_sf"/>
</dbReference>
<dbReference type="FunFam" id="1.10.1200.10:FF:000005">
    <property type="entry name" value="Nonribosomal peptide synthetase 1"/>
    <property type="match status" value="1"/>
</dbReference>
<dbReference type="FunFam" id="3.40.50.980:FF:000001">
    <property type="entry name" value="Non-ribosomal peptide synthetase"/>
    <property type="match status" value="2"/>
</dbReference>
<dbReference type="GO" id="GO:0044550">
    <property type="term" value="P:secondary metabolite biosynthetic process"/>
    <property type="evidence" value="ECO:0007669"/>
    <property type="project" value="UniProtKB-ARBA"/>
</dbReference>
<proteinExistence type="inferred from homology"/>
<dbReference type="InterPro" id="IPR025110">
    <property type="entry name" value="AMP-bd_C"/>
</dbReference>
<dbReference type="PANTHER" id="PTHR45527">
    <property type="entry name" value="NONRIBOSOMAL PEPTIDE SYNTHETASE"/>
    <property type="match status" value="1"/>
</dbReference>
<dbReference type="Pfam" id="PF00550">
    <property type="entry name" value="PP-binding"/>
    <property type="match status" value="2"/>
</dbReference>
<keyword evidence="3" id="KW-0596">Phosphopantetheine</keyword>
<dbReference type="InterPro" id="IPR006162">
    <property type="entry name" value="Ppantetheine_attach_site"/>
</dbReference>
<dbReference type="GO" id="GO:0072330">
    <property type="term" value="P:monocarboxylic acid biosynthetic process"/>
    <property type="evidence" value="ECO:0007669"/>
    <property type="project" value="UniProtKB-ARBA"/>
</dbReference>
<comment type="similarity">
    <text evidence="2">Belongs to the ATP-dependent AMP-binding enzyme family.</text>
</comment>
<dbReference type="Gene3D" id="3.40.50.980">
    <property type="match status" value="4"/>
</dbReference>
<dbReference type="SMART" id="SM00823">
    <property type="entry name" value="PKS_PP"/>
    <property type="match status" value="2"/>
</dbReference>
<dbReference type="Pfam" id="PF13193">
    <property type="entry name" value="AMP-binding_C"/>
    <property type="match status" value="2"/>
</dbReference>
<evidence type="ECO:0000313" key="6">
    <source>
        <dbReference type="EMBL" id="MBG6090549.1"/>
    </source>
</evidence>
<dbReference type="SUPFAM" id="SSF56801">
    <property type="entry name" value="Acetyl-CoA synthetase-like"/>
    <property type="match status" value="2"/>
</dbReference>
<dbReference type="CDD" id="cd05930">
    <property type="entry name" value="A_NRPS"/>
    <property type="match status" value="1"/>
</dbReference>
<dbReference type="FunFam" id="2.30.38.10:FF:000001">
    <property type="entry name" value="Non-ribosomal peptide synthetase PvdI"/>
    <property type="match status" value="2"/>
</dbReference>
<accession>A0A931DKU3</accession>
<dbReference type="Gene3D" id="3.30.300.30">
    <property type="match status" value="2"/>
</dbReference>
<dbReference type="InterPro" id="IPR020845">
    <property type="entry name" value="AMP-binding_CS"/>
</dbReference>
<dbReference type="SUPFAM" id="SSF47336">
    <property type="entry name" value="ACP-like"/>
    <property type="match status" value="2"/>
</dbReference>
<dbReference type="CDD" id="cd19531">
    <property type="entry name" value="LCL_NRPS-like"/>
    <property type="match status" value="1"/>
</dbReference>
<gene>
    <name evidence="6" type="ORF">IW256_004662</name>
</gene>
<keyword evidence="4" id="KW-0597">Phosphoprotein</keyword>
<evidence type="ECO:0000313" key="7">
    <source>
        <dbReference type="Proteomes" id="UP000614047"/>
    </source>
</evidence>
<dbReference type="Pfam" id="PF00501">
    <property type="entry name" value="AMP-binding"/>
    <property type="match status" value="2"/>
</dbReference>
<comment type="cofactor">
    <cofactor evidence="1">
        <name>pantetheine 4'-phosphate</name>
        <dbReference type="ChEBI" id="CHEBI:47942"/>
    </cofactor>
</comment>
<dbReference type="InterPro" id="IPR036736">
    <property type="entry name" value="ACP-like_sf"/>
</dbReference>
<dbReference type="InterPro" id="IPR009081">
    <property type="entry name" value="PP-bd_ACP"/>
</dbReference>
<feature type="domain" description="Carrier" evidence="5">
    <location>
        <begin position="1703"/>
        <end position="1778"/>
    </location>
</feature>
<dbReference type="SUPFAM" id="SSF52777">
    <property type="entry name" value="CoA-dependent acyltransferases"/>
    <property type="match status" value="3"/>
</dbReference>
<dbReference type="PANTHER" id="PTHR45527:SF1">
    <property type="entry name" value="FATTY ACID SYNTHASE"/>
    <property type="match status" value="1"/>
</dbReference>
<evidence type="ECO:0000256" key="3">
    <source>
        <dbReference type="ARBA" id="ARBA00022450"/>
    </source>
</evidence>
<dbReference type="Pfam" id="PF00668">
    <property type="entry name" value="Condensation"/>
    <property type="match status" value="2"/>
</dbReference>
<dbReference type="InterPro" id="IPR000873">
    <property type="entry name" value="AMP-dep_synth/lig_dom"/>
</dbReference>
<dbReference type="Gene3D" id="1.10.1200.10">
    <property type="entry name" value="ACP-like"/>
    <property type="match status" value="2"/>
</dbReference>
<dbReference type="FunFam" id="1.10.1200.10:FF:000016">
    <property type="entry name" value="Non-ribosomal peptide synthase"/>
    <property type="match status" value="1"/>
</dbReference>
<dbReference type="InterPro" id="IPR001242">
    <property type="entry name" value="Condensation_dom"/>
</dbReference>
<dbReference type="NCBIfam" id="TIGR01733">
    <property type="entry name" value="AA-adenyl-dom"/>
    <property type="match status" value="2"/>
</dbReference>
<organism evidence="6 7">
    <name type="scientific">Actinomadura viridis</name>
    <dbReference type="NCBI Taxonomy" id="58110"/>
    <lineage>
        <taxon>Bacteria</taxon>
        <taxon>Bacillati</taxon>
        <taxon>Actinomycetota</taxon>
        <taxon>Actinomycetes</taxon>
        <taxon>Streptosporangiales</taxon>
        <taxon>Thermomonosporaceae</taxon>
        <taxon>Actinomadura</taxon>
    </lineage>
</organism>
<evidence type="ECO:0000256" key="4">
    <source>
        <dbReference type="ARBA" id="ARBA00022553"/>
    </source>
</evidence>
<dbReference type="Gene3D" id="2.30.38.10">
    <property type="entry name" value="Luciferase, Domain 3"/>
    <property type="match status" value="2"/>
</dbReference>
<comment type="caution">
    <text evidence="6">The sequence shown here is derived from an EMBL/GenBank/DDBJ whole genome shotgun (WGS) entry which is preliminary data.</text>
</comment>
<dbReference type="Gene3D" id="3.30.559.10">
    <property type="entry name" value="Chloramphenicol acetyltransferase-like domain"/>
    <property type="match status" value="2"/>
</dbReference>
<evidence type="ECO:0000256" key="1">
    <source>
        <dbReference type="ARBA" id="ARBA00001957"/>
    </source>
</evidence>
<dbReference type="GO" id="GO:0031177">
    <property type="term" value="F:phosphopantetheine binding"/>
    <property type="evidence" value="ECO:0007669"/>
    <property type="project" value="InterPro"/>
</dbReference>
<name>A0A931DKU3_9ACTN</name>
<dbReference type="GO" id="GO:0005829">
    <property type="term" value="C:cytosol"/>
    <property type="evidence" value="ECO:0007669"/>
    <property type="project" value="TreeGrafter"/>
</dbReference>
<dbReference type="PROSITE" id="PS50075">
    <property type="entry name" value="CARRIER"/>
    <property type="match status" value="2"/>
</dbReference>
<dbReference type="Gene3D" id="3.30.559.30">
    <property type="entry name" value="Nonribosomal peptide synthetase, condensation domain"/>
    <property type="match status" value="2"/>
</dbReference>
<protein>
    <submittedName>
        <fullName evidence="6">Amino acid adenylation domain-containing protein</fullName>
    </submittedName>
</protein>
<dbReference type="FunFam" id="3.40.50.12780:FF:000012">
    <property type="entry name" value="Non-ribosomal peptide synthetase"/>
    <property type="match status" value="1"/>
</dbReference>
<sequence>MPFERLVEDLTPTRDLSRNPIIQVWFDLLSPGQDFRLDSGVSTEPFPSGLVTTRFDVELHLTETASGELIGELIYAADLFEAGTMRRFADHYQNLLKAVVAAPSAPLSRLQMAGPDELQEMLVEWNDTAVAVDDTRTLAGVFQDQAAATPEGLAVVWDGGSLTFGDLNAEANRLAWWLRGKGVGPETVVGVLLPRGPDQIVTILAILKAGGAYLPLDPAHPDDRIAFQLEDARAALTVTDQALAGRLPAGVEAVRADTDKDHWAGGPVGDPPEGHPDDLCYVIYTSGSTGRPKGVAMSHRPLLNLLHWQRARTTVPGPTLQFSSLNFDISVQEIFSTWQAGGHIVLLSNDQRRDPQQMIEIIARHRVRRLFCPPMVLEQLTHTQHQHDGQGHDRLELVEITTAGDRLHLNTEVRRFLEGLPAAGEGRLRLDNHYGPTEAHVITGHDMTGDPAHWPSDPPVGAPIANTRIYLLDPDLHPVPPGVPGEVCVGGAGLARGYLGRPDLTAAAFIPDPHATTPGARLYRTGDLARWNTDGTLDFLGRIDHQLKIRGYRIEPGEIHTTLLQHPAITDTHITTTQTPAGDVQLTAYIIPKPGQRPTTHELRAHLKQSLPDYMIPTHYITLDRFPLTPTGKLDRKALPEPASGSTGSTEVFVGDDAFTPTQRRLAHIWAQILNVPHLTVQDDFFDLGGHSLLATQVLARVHDEFGVTLAVRTLFEHPTVEDLAAHLDEQAGGADALPALVARAPEERTVPSFGQRRLWFLDQLQPGALAYSIPITYRLRGALDVAALSDALRWVVHRHEVLRSRFGVAEGEPFVVLDGAGAFDVPVTDVPDERTAREIARAEAEAPFDLAVGPLCRARVLRVGAEDHVLLVVFHHSVFDGWSIGVFQRELSVAYGAFAGGGVPGLGDLAVQYGDFAVWQREWLSGEVLEGQLGYWRDRLEGVAPALELPVDRVRPPVPSYRGGVVEFSVGGGLADGLRGLGRREGASLFMVTLAVFQVLLGRYGRTEDVVTGCPSAGRSRPELEELIGFFVNSLPLRTDLSGDPSFVELVGRVRGVVLGAFDHQDVPFERLVEDLTPTRDLSRNPIIQIFFQLFQTKSADLLGLDLPGVATAPFAEDAPVTRFDVEMHLTGGDTGGLTGQLVYAEDLFEAETMRRLVAHYLNLLDAVVADPAAPLSRLQMAGPDELRETLVEWNDTAVTVDDDRTVPELFREQAAATPDAIALTWDGGTLTYRELDTGSDRLARHLRDRGAGPEKVVGLLLPRGPEQITAMLAVLKAGGAYLPLDPAHPDERIAFQLDDARAVLAVTDDALAGRLPAAIPAVRIGAGELPDPSGTGLEPGHAGDLCYVIYTSGSTGRPKGVEVTHASLVNLVSWHIERYGLDGSDRVTQVAGPSFDAAVWEIWPPLLAGARLDLPSGETVRDAGALVARLTEAGTTVAFAPTAMAELLIREPLATRTALRSLLTGGDAFTPAPGDAPGVPVVNHYGPTECTVVATATGPLGPPWRRPPIGGPISNVRVYVLDERWRPVPTGVPGELFVGGAGVARGYTGRAALTAERFVPDPWSRRPGARMYRTGDLVRRRPDGALEFLGRLDRQVKIRGYRIEPGEIETALVGHPRVKEAVVEPVRTPAGEAALAAYVVGAGLLAPSAAELRGHLAQEVPDHMVPGAFVTLEALPLTASGKVDRAALPVPRWNDERDYVPPANQTEQVLAEIWADLLGVPRVGVHDDFFELGGHSLLATRLMARIQEIFDVDLAVRALFEHRTVRDLGNAVEDEILRQVDAMSEAEVSAELGGE</sequence>
<dbReference type="InterPro" id="IPR020806">
    <property type="entry name" value="PKS_PP-bd"/>
</dbReference>
<dbReference type="InterPro" id="IPR023213">
    <property type="entry name" value="CAT-like_dom_sf"/>
</dbReference>
<dbReference type="EMBL" id="JADOUA010000001">
    <property type="protein sequence ID" value="MBG6090549.1"/>
    <property type="molecule type" value="Genomic_DNA"/>
</dbReference>